<evidence type="ECO:0000259" key="4">
    <source>
        <dbReference type="Pfam" id="PF01212"/>
    </source>
</evidence>
<dbReference type="InterPro" id="IPR015422">
    <property type="entry name" value="PyrdxlP-dep_Trfase_small"/>
</dbReference>
<comment type="similarity">
    <text evidence="2">Belongs to the threonine aldolase family.</text>
</comment>
<dbReference type="EMBL" id="JAUSTO010000011">
    <property type="protein sequence ID" value="MDQ0153049.1"/>
    <property type="molecule type" value="Genomic_DNA"/>
</dbReference>
<keyword evidence="3" id="KW-0663">Pyridoxal phosphate</keyword>
<sequence>MAAFETRLPFASDYMMGAHPAVLRALTESNLIPAAGYGEDQFCAAAREKIRAACACPEAEIHFLVGGTQTNAAVIDSLLRPYQGVLAPESGHIAVHEAGAIEYGGHKVLPLPSRNGKLCARDVERAVLSYRQDETREHTVMPAMVYISQPSELGTLYSLSELRALHEICRKYGLWLYADGARLAYALASPENDVSLPALAELCDIFYIGGTKCGALFGEAVVIPTPGLIPHFFTMIKQHGALLAKGRLLGVQFDALFTDSLYLTLGSFAVDAAIRLRHALLEYGYELRFDSVTNQSFAVVDHDRKERLRETVNFSPWEPVDENRSIIRFVTSWATTETELRALIALLK</sequence>
<dbReference type="InterPro" id="IPR015421">
    <property type="entry name" value="PyrdxlP-dep_Trfase_major"/>
</dbReference>
<evidence type="ECO:0000313" key="5">
    <source>
        <dbReference type="EMBL" id="MDQ0153049.1"/>
    </source>
</evidence>
<keyword evidence="6" id="KW-1185">Reference proteome</keyword>
<evidence type="ECO:0000256" key="1">
    <source>
        <dbReference type="ARBA" id="ARBA00001933"/>
    </source>
</evidence>
<dbReference type="PANTHER" id="PTHR48097">
    <property type="entry name" value="L-THREONINE ALDOLASE-RELATED"/>
    <property type="match status" value="1"/>
</dbReference>
<dbReference type="GO" id="GO:0006520">
    <property type="term" value="P:amino acid metabolic process"/>
    <property type="evidence" value="ECO:0007669"/>
    <property type="project" value="InterPro"/>
</dbReference>
<dbReference type="Gene3D" id="3.90.1150.10">
    <property type="entry name" value="Aspartate Aminotransferase, domain 1"/>
    <property type="match status" value="1"/>
</dbReference>
<name>A0AAE3VB61_9FIRM</name>
<reference evidence="5" key="1">
    <citation type="submission" date="2023-07" db="EMBL/GenBank/DDBJ databases">
        <title>Genomic Encyclopedia of Type Strains, Phase IV (KMG-IV): sequencing the most valuable type-strain genomes for metagenomic binning, comparative biology and taxonomic classification.</title>
        <authorList>
            <person name="Goeker M."/>
        </authorList>
    </citation>
    <scope>NUCLEOTIDE SEQUENCE</scope>
    <source>
        <strain evidence="5">DSM 19659</strain>
    </source>
</reference>
<dbReference type="RefSeq" id="WP_307255053.1">
    <property type="nucleotide sequence ID" value="NZ_JAUSTO010000011.1"/>
</dbReference>
<dbReference type="InterPro" id="IPR001597">
    <property type="entry name" value="ArAA_b-elim_lyase/Thr_aldolase"/>
</dbReference>
<comment type="caution">
    <text evidence="5">The sequence shown here is derived from an EMBL/GenBank/DDBJ whole genome shotgun (WGS) entry which is preliminary data.</text>
</comment>
<dbReference type="SUPFAM" id="SSF53383">
    <property type="entry name" value="PLP-dependent transferases"/>
    <property type="match status" value="1"/>
</dbReference>
<evidence type="ECO:0000256" key="2">
    <source>
        <dbReference type="ARBA" id="ARBA00006966"/>
    </source>
</evidence>
<proteinExistence type="inferred from homology"/>
<dbReference type="Proteomes" id="UP001241537">
    <property type="component" value="Unassembled WGS sequence"/>
</dbReference>
<keyword evidence="5" id="KW-0456">Lyase</keyword>
<protein>
    <submittedName>
        <fullName evidence="5">Threonine aldolase</fullName>
        <ecNumber evidence="5">4.1.2.5</ecNumber>
    </submittedName>
</protein>
<organism evidence="5 6">
    <name type="scientific">Moryella indoligenes</name>
    <dbReference type="NCBI Taxonomy" id="371674"/>
    <lineage>
        <taxon>Bacteria</taxon>
        <taxon>Bacillati</taxon>
        <taxon>Bacillota</taxon>
        <taxon>Clostridia</taxon>
        <taxon>Lachnospirales</taxon>
        <taxon>Lachnospiraceae</taxon>
        <taxon>Moryella</taxon>
    </lineage>
</organism>
<dbReference type="PANTHER" id="PTHR48097:SF5">
    <property type="entry name" value="LOW SPECIFICITY L-THREONINE ALDOLASE"/>
    <property type="match status" value="1"/>
</dbReference>
<comment type="cofactor">
    <cofactor evidence="1">
        <name>pyridoxal 5'-phosphate</name>
        <dbReference type="ChEBI" id="CHEBI:597326"/>
    </cofactor>
</comment>
<dbReference type="Gene3D" id="3.40.640.10">
    <property type="entry name" value="Type I PLP-dependent aspartate aminotransferase-like (Major domain)"/>
    <property type="match status" value="1"/>
</dbReference>
<feature type="domain" description="Aromatic amino acid beta-eliminating lyase/threonine aldolase" evidence="4">
    <location>
        <begin position="10"/>
        <end position="249"/>
    </location>
</feature>
<dbReference type="InterPro" id="IPR015424">
    <property type="entry name" value="PyrdxlP-dep_Trfase"/>
</dbReference>
<evidence type="ECO:0000313" key="6">
    <source>
        <dbReference type="Proteomes" id="UP001241537"/>
    </source>
</evidence>
<accession>A0AAE3VB61</accession>
<dbReference type="AlphaFoldDB" id="A0AAE3VB61"/>
<dbReference type="GO" id="GO:0004793">
    <property type="term" value="F:threonine aldolase activity"/>
    <property type="evidence" value="ECO:0007669"/>
    <property type="project" value="UniProtKB-EC"/>
</dbReference>
<dbReference type="EC" id="4.1.2.5" evidence="5"/>
<dbReference type="Pfam" id="PF01212">
    <property type="entry name" value="Beta_elim_lyase"/>
    <property type="match status" value="1"/>
</dbReference>
<evidence type="ECO:0000256" key="3">
    <source>
        <dbReference type="ARBA" id="ARBA00022898"/>
    </source>
</evidence>
<gene>
    <name evidence="5" type="ORF">J2S20_001756</name>
</gene>